<dbReference type="PROSITE" id="PS51740">
    <property type="entry name" value="SPOVT_ABRB"/>
    <property type="match status" value="1"/>
</dbReference>
<evidence type="ECO:0000313" key="2">
    <source>
        <dbReference type="EMBL" id="ABD40627.1"/>
    </source>
</evidence>
<dbReference type="NCBIfam" id="NF040962">
    <property type="entry name" value="near_HgcAB"/>
    <property type="match status" value="1"/>
</dbReference>
<organism evidence="2 3">
    <name type="scientific">Methanospirillum hungatei JF-1 (strain ATCC 27890 / DSM 864 / NBRC 100397 / JF-1)</name>
    <dbReference type="NCBI Taxonomy" id="323259"/>
    <lineage>
        <taxon>Archaea</taxon>
        <taxon>Methanobacteriati</taxon>
        <taxon>Methanobacteriota</taxon>
        <taxon>Stenosarchaea group</taxon>
        <taxon>Methanomicrobia</taxon>
        <taxon>Methanomicrobiales</taxon>
        <taxon>Methanospirillaceae</taxon>
        <taxon>Methanospirillum</taxon>
    </lineage>
</organism>
<accession>Q2FQB7</accession>
<dbReference type="STRING" id="323259.Mhun_0877"/>
<evidence type="ECO:0000259" key="1">
    <source>
        <dbReference type="PROSITE" id="PS51740"/>
    </source>
</evidence>
<dbReference type="InterPro" id="IPR037914">
    <property type="entry name" value="SpoVT-AbrB_sf"/>
</dbReference>
<dbReference type="KEGG" id="mhu:Mhun_0877"/>
<evidence type="ECO:0000313" key="3">
    <source>
        <dbReference type="Proteomes" id="UP000001941"/>
    </source>
</evidence>
<dbReference type="NCBIfam" id="TIGR01439">
    <property type="entry name" value="lp_hng_hel_AbrB"/>
    <property type="match status" value="1"/>
</dbReference>
<dbReference type="GO" id="GO:0003677">
    <property type="term" value="F:DNA binding"/>
    <property type="evidence" value="ECO:0007669"/>
    <property type="project" value="InterPro"/>
</dbReference>
<sequence>MKSMAKEKPEDDKHTDRNFCSCDQKTTCKVESILTIDERGQMVLPKDIRERADIKPGDKLALISWEKEGTICCMALMKAENLSGMVKDVLSPLMNDTGA</sequence>
<dbReference type="EnsemblBacteria" id="ABD40627">
    <property type="protein sequence ID" value="ABD40627"/>
    <property type="gene ID" value="Mhun_0877"/>
</dbReference>
<dbReference type="Gene3D" id="2.10.260.10">
    <property type="match status" value="1"/>
</dbReference>
<proteinExistence type="predicted"/>
<reference evidence="3" key="1">
    <citation type="journal article" date="2016" name="Stand. Genomic Sci.">
        <title>Complete genome sequence of Methanospirillum hungatei type strain JF1.</title>
        <authorList>
            <person name="Gunsalus R.P."/>
            <person name="Cook L.E."/>
            <person name="Crable B."/>
            <person name="Rohlin L."/>
            <person name="McDonald E."/>
            <person name="Mouttaki H."/>
            <person name="Sieber J.R."/>
            <person name="Poweleit N."/>
            <person name="Zhou H."/>
            <person name="Lapidus A.L."/>
            <person name="Daligault H.E."/>
            <person name="Land M."/>
            <person name="Gilna P."/>
            <person name="Ivanova N."/>
            <person name="Kyrpides N."/>
            <person name="Culley D.E."/>
            <person name="McInerney M.J."/>
        </authorList>
    </citation>
    <scope>NUCLEOTIDE SEQUENCE [LARGE SCALE GENOMIC DNA]</scope>
    <source>
        <strain evidence="3">ATCC 27890 / DSM 864 / NBRC 100397 / JF-1</strain>
    </source>
</reference>
<dbReference type="HOGENOM" id="CLU_158484_4_2_2"/>
<dbReference type="SMART" id="SM00966">
    <property type="entry name" value="SpoVT_AbrB"/>
    <property type="match status" value="1"/>
</dbReference>
<feature type="domain" description="SpoVT-AbrB" evidence="1">
    <location>
        <begin position="31"/>
        <end position="76"/>
    </location>
</feature>
<dbReference type="Pfam" id="PF04014">
    <property type="entry name" value="MazE_antitoxin"/>
    <property type="match status" value="1"/>
</dbReference>
<dbReference type="SUPFAM" id="SSF89447">
    <property type="entry name" value="AbrB/MazE/MraZ-like"/>
    <property type="match status" value="1"/>
</dbReference>
<dbReference type="InParanoid" id="Q2FQB7"/>
<name>Q2FQB7_METHJ</name>
<dbReference type="EMBL" id="CP000254">
    <property type="protein sequence ID" value="ABD40627.1"/>
    <property type="molecule type" value="Genomic_DNA"/>
</dbReference>
<gene>
    <name evidence="2" type="ordered locus">Mhun_0877</name>
</gene>
<dbReference type="AlphaFoldDB" id="Q2FQB7"/>
<dbReference type="InterPro" id="IPR007159">
    <property type="entry name" value="SpoVT-AbrB_dom"/>
</dbReference>
<protein>
    <submittedName>
        <fullName evidence="2">Transcriptional regulator, AbrB family</fullName>
    </submittedName>
</protein>
<dbReference type="eggNOG" id="arCOG00822">
    <property type="taxonomic scope" value="Archaea"/>
</dbReference>
<keyword evidence="3" id="KW-1185">Reference proteome</keyword>
<dbReference type="Proteomes" id="UP000001941">
    <property type="component" value="Chromosome"/>
</dbReference>